<evidence type="ECO:0000313" key="8">
    <source>
        <dbReference type="EMBL" id="BDR52568.1"/>
    </source>
</evidence>
<feature type="transmembrane region" description="Helical" evidence="6">
    <location>
        <begin position="365"/>
        <end position="386"/>
    </location>
</feature>
<dbReference type="Gene3D" id="1.20.1250.20">
    <property type="entry name" value="MFS general substrate transporter like domains"/>
    <property type="match status" value="1"/>
</dbReference>
<evidence type="ECO:0000256" key="4">
    <source>
        <dbReference type="ARBA" id="ARBA00022989"/>
    </source>
</evidence>
<accession>A0ABN6SAV6</accession>
<dbReference type="Proteomes" id="UP001321766">
    <property type="component" value="Chromosome"/>
</dbReference>
<keyword evidence="4 6" id="KW-1133">Transmembrane helix</keyword>
<evidence type="ECO:0000313" key="9">
    <source>
        <dbReference type="Proteomes" id="UP001321766"/>
    </source>
</evidence>
<keyword evidence="3 6" id="KW-0812">Transmembrane</keyword>
<feature type="transmembrane region" description="Helical" evidence="6">
    <location>
        <begin position="235"/>
        <end position="257"/>
    </location>
</feature>
<feature type="transmembrane region" description="Helical" evidence="6">
    <location>
        <begin position="12"/>
        <end position="37"/>
    </location>
</feature>
<feature type="transmembrane region" description="Helical" evidence="6">
    <location>
        <begin position="170"/>
        <end position="191"/>
    </location>
</feature>
<keyword evidence="2" id="KW-1003">Cell membrane</keyword>
<protein>
    <submittedName>
        <fullName evidence="8">MFS transporter</fullName>
    </submittedName>
</protein>
<dbReference type="InterPro" id="IPR036259">
    <property type="entry name" value="MFS_trans_sf"/>
</dbReference>
<feature type="transmembrane region" description="Helical" evidence="6">
    <location>
        <begin position="43"/>
        <end position="65"/>
    </location>
</feature>
<keyword evidence="5 6" id="KW-0472">Membrane</keyword>
<sequence>MRLLRTHPTFGVLLLSNLLNAVGGEFYNLVFIVYAQTLPFRQLAVSIASAAWVAPALTSFLAGHIADRTRRKTRAQLLVKALQTLIYLAIALLIGRSKGLGSFLLMIGLDLLSSAMEGYASSLWMPVLKHLVPASDLQQATSLTSAVSSLAAVLASSLGALVLGLLGNDFAGFSLVNAGTFLLAGLLIAACRRGFERAERPESPDFTQSSDCPSATFSLAGSWQAVRTQFRASKFLTFTVGLGTGVNMIGLALTPLLSVVLVNQPTCWWLSYGTTIAGITASGSIGLIAGALFAGDPLRRLSMATLLTVTMACASLCAITVPLGLNPFTLFAAIFAMNYLLGKVNPRFMALLIQTVPEQHLAATMGAIQGLMTFAAPLGQFVFLLLANLLPGPLTLCLYAGCSLVLAALVVTVGLGGMNAADPTVGARRA</sequence>
<feature type="transmembrane region" description="Helical" evidence="6">
    <location>
        <begin position="269"/>
        <end position="294"/>
    </location>
</feature>
<gene>
    <name evidence="8" type="ORF">KIM372_04750</name>
</gene>
<evidence type="ECO:0000256" key="2">
    <source>
        <dbReference type="ARBA" id="ARBA00022475"/>
    </source>
</evidence>
<proteinExistence type="predicted"/>
<comment type="subcellular location">
    <subcellularLocation>
        <location evidence="1">Cell membrane</location>
        <topology evidence="1">Multi-pass membrane protein</topology>
    </subcellularLocation>
</comment>
<evidence type="ECO:0000256" key="3">
    <source>
        <dbReference type="ARBA" id="ARBA00022692"/>
    </source>
</evidence>
<dbReference type="PANTHER" id="PTHR23513:SF6">
    <property type="entry name" value="MAJOR FACILITATOR SUPERFAMILY ASSOCIATED DOMAIN-CONTAINING PROTEIN"/>
    <property type="match status" value="1"/>
</dbReference>
<evidence type="ECO:0000259" key="7">
    <source>
        <dbReference type="PROSITE" id="PS50850"/>
    </source>
</evidence>
<reference evidence="8 9" key="1">
    <citation type="journal article" date="2023" name="Microbiol. Spectr.">
        <title>Symbiosis of Carpenter Bees with Uncharacterized Lactic Acid Bacteria Showing NAD Auxotrophy.</title>
        <authorList>
            <person name="Kawasaki S."/>
            <person name="Ozawa K."/>
            <person name="Mori T."/>
            <person name="Yamamoto A."/>
            <person name="Ito M."/>
            <person name="Ohkuma M."/>
            <person name="Sakamoto M."/>
            <person name="Matsutani M."/>
        </authorList>
    </citation>
    <scope>NUCLEOTIDE SEQUENCE [LARGE SCALE GENOMIC DNA]</scope>
    <source>
        <strain evidence="8 9">Kim37-2</strain>
    </source>
</reference>
<dbReference type="InterPro" id="IPR020846">
    <property type="entry name" value="MFS_dom"/>
</dbReference>
<evidence type="ECO:0000256" key="1">
    <source>
        <dbReference type="ARBA" id="ARBA00004651"/>
    </source>
</evidence>
<evidence type="ECO:0000256" key="5">
    <source>
        <dbReference type="ARBA" id="ARBA00023136"/>
    </source>
</evidence>
<feature type="transmembrane region" description="Helical" evidence="6">
    <location>
        <begin position="398"/>
        <end position="421"/>
    </location>
</feature>
<dbReference type="SUPFAM" id="SSF103473">
    <property type="entry name" value="MFS general substrate transporter"/>
    <property type="match status" value="1"/>
</dbReference>
<name>A0ABN6SAV6_9BIFI</name>
<dbReference type="Pfam" id="PF07690">
    <property type="entry name" value="MFS_1"/>
    <property type="match status" value="1"/>
</dbReference>
<dbReference type="InterPro" id="IPR011701">
    <property type="entry name" value="MFS"/>
</dbReference>
<keyword evidence="9" id="KW-1185">Reference proteome</keyword>
<organism evidence="8 9">
    <name type="scientific">Bombiscardovia nodaiensis</name>
    <dbReference type="NCBI Taxonomy" id="2932181"/>
    <lineage>
        <taxon>Bacteria</taxon>
        <taxon>Bacillati</taxon>
        <taxon>Actinomycetota</taxon>
        <taxon>Actinomycetes</taxon>
        <taxon>Bifidobacteriales</taxon>
        <taxon>Bifidobacteriaceae</taxon>
        <taxon>Bombiscardovia</taxon>
    </lineage>
</organism>
<dbReference type="PANTHER" id="PTHR23513">
    <property type="entry name" value="INTEGRAL MEMBRANE EFFLUX PROTEIN-RELATED"/>
    <property type="match status" value="1"/>
</dbReference>
<feature type="domain" description="Major facilitator superfamily (MFS) profile" evidence="7">
    <location>
        <begin position="9"/>
        <end position="419"/>
    </location>
</feature>
<evidence type="ECO:0000256" key="6">
    <source>
        <dbReference type="SAM" id="Phobius"/>
    </source>
</evidence>
<dbReference type="PROSITE" id="PS50850">
    <property type="entry name" value="MFS"/>
    <property type="match status" value="1"/>
</dbReference>
<dbReference type="EMBL" id="AP026798">
    <property type="protein sequence ID" value="BDR52568.1"/>
    <property type="molecule type" value="Genomic_DNA"/>
</dbReference>